<comment type="caution">
    <text evidence="2">The sequence shown here is derived from an EMBL/GenBank/DDBJ whole genome shotgun (WGS) entry which is preliminary data.</text>
</comment>
<organism evidence="2 3">
    <name type="scientific">Caerostris extrusa</name>
    <name type="common">Bark spider</name>
    <name type="synonym">Caerostris bankana</name>
    <dbReference type="NCBI Taxonomy" id="172846"/>
    <lineage>
        <taxon>Eukaryota</taxon>
        <taxon>Metazoa</taxon>
        <taxon>Ecdysozoa</taxon>
        <taxon>Arthropoda</taxon>
        <taxon>Chelicerata</taxon>
        <taxon>Arachnida</taxon>
        <taxon>Araneae</taxon>
        <taxon>Araneomorphae</taxon>
        <taxon>Entelegynae</taxon>
        <taxon>Araneoidea</taxon>
        <taxon>Araneidae</taxon>
        <taxon>Caerostris</taxon>
    </lineage>
</organism>
<evidence type="ECO:0000256" key="1">
    <source>
        <dbReference type="SAM" id="MobiDB-lite"/>
    </source>
</evidence>
<reference evidence="2 3" key="1">
    <citation type="submission" date="2021-06" db="EMBL/GenBank/DDBJ databases">
        <title>Caerostris extrusa draft genome.</title>
        <authorList>
            <person name="Kono N."/>
            <person name="Arakawa K."/>
        </authorList>
    </citation>
    <scope>NUCLEOTIDE SEQUENCE [LARGE SCALE GENOMIC DNA]</scope>
</reference>
<feature type="non-terminal residue" evidence="2">
    <location>
        <position position="1"/>
    </location>
</feature>
<evidence type="ECO:0000313" key="3">
    <source>
        <dbReference type="Proteomes" id="UP001054945"/>
    </source>
</evidence>
<sequence>RRKEANHPSDFDAKQTGRVNQRITIYSPFNNSVAQQWPNSGKSFPFSGKFRGRTSGETF</sequence>
<evidence type="ECO:0000313" key="2">
    <source>
        <dbReference type="EMBL" id="GIX87705.1"/>
    </source>
</evidence>
<dbReference type="EMBL" id="BPLR01003704">
    <property type="protein sequence ID" value="GIX87705.1"/>
    <property type="molecule type" value="Genomic_DNA"/>
</dbReference>
<dbReference type="AlphaFoldDB" id="A0AAV4NTR4"/>
<keyword evidence="3" id="KW-1185">Reference proteome</keyword>
<gene>
    <name evidence="2" type="ORF">CEXT_747141</name>
</gene>
<protein>
    <submittedName>
        <fullName evidence="2">Uncharacterized protein</fullName>
    </submittedName>
</protein>
<dbReference type="Proteomes" id="UP001054945">
    <property type="component" value="Unassembled WGS sequence"/>
</dbReference>
<accession>A0AAV4NTR4</accession>
<name>A0AAV4NTR4_CAEEX</name>
<proteinExistence type="predicted"/>
<feature type="region of interest" description="Disordered" evidence="1">
    <location>
        <begin position="40"/>
        <end position="59"/>
    </location>
</feature>